<feature type="signal peptide" evidence="1">
    <location>
        <begin position="1"/>
        <end position="18"/>
    </location>
</feature>
<organism evidence="4 5">
    <name type="scientific">Smithornis capensis</name>
    <dbReference type="NCBI Taxonomy" id="363769"/>
    <lineage>
        <taxon>Eukaryota</taxon>
        <taxon>Metazoa</taxon>
        <taxon>Chordata</taxon>
        <taxon>Craniata</taxon>
        <taxon>Vertebrata</taxon>
        <taxon>Euteleostomi</taxon>
        <taxon>Archelosauria</taxon>
        <taxon>Archosauria</taxon>
        <taxon>Dinosauria</taxon>
        <taxon>Saurischia</taxon>
        <taxon>Theropoda</taxon>
        <taxon>Coelurosauria</taxon>
        <taxon>Aves</taxon>
        <taxon>Neognathae</taxon>
        <taxon>Neoaves</taxon>
        <taxon>Telluraves</taxon>
        <taxon>Australaves</taxon>
        <taxon>Passeriformes</taxon>
        <taxon>Eurylaimidae</taxon>
        <taxon>Smithornis</taxon>
    </lineage>
</organism>
<evidence type="ECO:0000313" key="5">
    <source>
        <dbReference type="Proteomes" id="UP000567624"/>
    </source>
</evidence>
<protein>
    <submittedName>
        <fullName evidence="4">ENDD1 protein</fullName>
    </submittedName>
</protein>
<dbReference type="Gene3D" id="3.40.570.10">
    <property type="entry name" value="Extracellular Endonuclease, subunit A"/>
    <property type="match status" value="1"/>
</dbReference>
<evidence type="ECO:0000256" key="1">
    <source>
        <dbReference type="SAM" id="SignalP"/>
    </source>
</evidence>
<proteinExistence type="predicted"/>
<keyword evidence="5" id="KW-1185">Reference proteome</keyword>
<dbReference type="GO" id="GO:0016787">
    <property type="term" value="F:hydrolase activity"/>
    <property type="evidence" value="ECO:0007669"/>
    <property type="project" value="InterPro"/>
</dbReference>
<dbReference type="SMART" id="SM00892">
    <property type="entry name" value="Endonuclease_NS"/>
    <property type="match status" value="1"/>
</dbReference>
<keyword evidence="1" id="KW-0732">Signal</keyword>
<dbReference type="SMART" id="SM00477">
    <property type="entry name" value="NUC"/>
    <property type="match status" value="1"/>
</dbReference>
<gene>
    <name evidence="4" type="primary">Endod1_2</name>
    <name evidence="4" type="ORF">SMICAP_R01402</name>
</gene>
<dbReference type="InterPro" id="IPR044929">
    <property type="entry name" value="DNA/RNA_non-sp_Endonuclease_sf"/>
</dbReference>
<evidence type="ECO:0000259" key="2">
    <source>
        <dbReference type="SMART" id="SM00477"/>
    </source>
</evidence>
<dbReference type="GO" id="GO:0003676">
    <property type="term" value="F:nucleic acid binding"/>
    <property type="evidence" value="ECO:0007669"/>
    <property type="project" value="InterPro"/>
</dbReference>
<comment type="caution">
    <text evidence="4">The sequence shown here is derived from an EMBL/GenBank/DDBJ whole genome shotgun (WGS) entry which is preliminary data.</text>
</comment>
<dbReference type="EMBL" id="VWYW01001340">
    <property type="protein sequence ID" value="NXF13141.1"/>
    <property type="molecule type" value="Genomic_DNA"/>
</dbReference>
<dbReference type="PANTHER" id="PTHR21472">
    <property type="entry name" value="ENDONUCLEASE DOMAIN-CONTAINING 1 PROTEIN ENDOD1"/>
    <property type="match status" value="1"/>
</dbReference>
<accession>A0A7K8R5I2</accession>
<feature type="non-terminal residue" evidence="4">
    <location>
        <position position="274"/>
    </location>
</feature>
<dbReference type="AlphaFoldDB" id="A0A7K8R5I2"/>
<feature type="domain" description="ENPP1-3/EXOG-like endonuclease/phosphodiesterase" evidence="2">
    <location>
        <begin position="56"/>
        <end position="266"/>
    </location>
</feature>
<dbReference type="Pfam" id="PF01223">
    <property type="entry name" value="Endonuclease_NS"/>
    <property type="match status" value="1"/>
</dbReference>
<feature type="domain" description="DNA/RNA non-specific endonuclease/pyrophosphatase/phosphodiesterase" evidence="3">
    <location>
        <begin position="55"/>
        <end position="266"/>
    </location>
</feature>
<dbReference type="Proteomes" id="UP000567624">
    <property type="component" value="Unassembled WGS sequence"/>
</dbReference>
<name>A0A7K8R5I2_9PASS</name>
<feature type="chain" id="PRO_5029857514" evidence="1">
    <location>
        <begin position="19"/>
        <end position="274"/>
    </location>
</feature>
<dbReference type="PANTHER" id="PTHR21472:SF26">
    <property type="entry name" value="ENDONUCLEASE DOMAIN CONTAINING 1"/>
    <property type="match status" value="1"/>
</dbReference>
<dbReference type="InterPro" id="IPR044925">
    <property type="entry name" value="His-Me_finger_sf"/>
</dbReference>
<evidence type="ECO:0000313" key="4">
    <source>
        <dbReference type="EMBL" id="NXF13141.1"/>
    </source>
</evidence>
<dbReference type="InterPro" id="IPR039015">
    <property type="entry name" value="ENDOD1"/>
</dbReference>
<dbReference type="InterPro" id="IPR020821">
    <property type="entry name" value="ENPP1-3/EXOG-like_nuc-like"/>
</dbReference>
<dbReference type="SUPFAM" id="SSF54060">
    <property type="entry name" value="His-Me finger endonucleases"/>
    <property type="match status" value="1"/>
</dbReference>
<reference evidence="4 5" key="1">
    <citation type="submission" date="2019-09" db="EMBL/GenBank/DDBJ databases">
        <title>Bird 10,000 Genomes (B10K) Project - Family phase.</title>
        <authorList>
            <person name="Zhang G."/>
        </authorList>
    </citation>
    <scope>NUCLEOTIDE SEQUENCE [LARGE SCALE GENOMIC DNA]</scope>
    <source>
        <strain evidence="4">B10K-CU-031-20</strain>
    </source>
</reference>
<sequence length="274" mass="31052">MLWLLLQVWISCLWMGRSEVVTSFASCPQFFYQNTPPNNTLLPQSPAWICQYYNKSYYYATLYNITGRIPVYSAYIYQPGTGNRSQTWMVEPQLMGPTYPMEMLTESTLTTYYNVTLQQISQNQAVNSDYTNLTGLNRGHLNPNGHHNTNDSRMATFTLTNIVPQNITLNGGAWNDYEQKTMKNKTQNCINKTYVITGAVPGNRSVSNGRVNVPSHIWSSACCRTNTTMKAWAAIALNNQNRVTLLNLGQLEANLTQLYGKGNVSLFHKDCPRK</sequence>
<dbReference type="GO" id="GO:0046872">
    <property type="term" value="F:metal ion binding"/>
    <property type="evidence" value="ECO:0007669"/>
    <property type="project" value="InterPro"/>
</dbReference>
<evidence type="ECO:0000259" key="3">
    <source>
        <dbReference type="SMART" id="SM00892"/>
    </source>
</evidence>
<feature type="non-terminal residue" evidence="4">
    <location>
        <position position="1"/>
    </location>
</feature>
<dbReference type="InterPro" id="IPR001604">
    <property type="entry name" value="Endo_G_ENPP1-like_dom"/>
</dbReference>